<dbReference type="GO" id="GO:0005886">
    <property type="term" value="C:plasma membrane"/>
    <property type="evidence" value="ECO:0007669"/>
    <property type="project" value="UniProtKB-SubCell"/>
</dbReference>
<evidence type="ECO:0000259" key="11">
    <source>
        <dbReference type="Pfam" id="PF20696"/>
    </source>
</evidence>
<dbReference type="Pfam" id="PF01977">
    <property type="entry name" value="UbiD"/>
    <property type="match status" value="1"/>
</dbReference>
<comment type="subcellular location">
    <subcellularLocation>
        <location evidence="3">Cell membrane</location>
        <topology evidence="3">Peripheral membrane protein</topology>
    </subcellularLocation>
</comment>
<dbReference type="AlphaFoldDB" id="A0A4Y3HWD9"/>
<dbReference type="GO" id="GO:0033494">
    <property type="term" value="P:ferulate metabolic process"/>
    <property type="evidence" value="ECO:0007669"/>
    <property type="project" value="TreeGrafter"/>
</dbReference>
<dbReference type="InterPro" id="IPR049381">
    <property type="entry name" value="UbiD-like_C"/>
</dbReference>
<dbReference type="Gene3D" id="3.40.1670.10">
    <property type="entry name" value="UbiD C-terminal domain-like"/>
    <property type="match status" value="1"/>
</dbReference>
<proteinExistence type="inferred from homology"/>
<reference evidence="12 13" key="1">
    <citation type="submission" date="2019-06" db="EMBL/GenBank/DDBJ databases">
        <title>Whole genome shotgun sequence of Vibrio inusitatus NBRC 102082.</title>
        <authorList>
            <person name="Hosoyama A."/>
            <person name="Uohara A."/>
            <person name="Ohji S."/>
            <person name="Ichikawa N."/>
        </authorList>
    </citation>
    <scope>NUCLEOTIDE SEQUENCE [LARGE SCALE GENOMIC DNA]</scope>
    <source>
        <strain evidence="12 13">NBRC 102082</strain>
    </source>
</reference>
<dbReference type="Pfam" id="PF20695">
    <property type="entry name" value="UbiD_N"/>
    <property type="match status" value="1"/>
</dbReference>
<dbReference type="InterPro" id="IPR049383">
    <property type="entry name" value="UbiD-like_N"/>
</dbReference>
<dbReference type="NCBIfam" id="TIGR00148">
    <property type="entry name" value="UbiD family decarboxylase"/>
    <property type="match status" value="1"/>
</dbReference>
<evidence type="ECO:0000256" key="1">
    <source>
        <dbReference type="ARBA" id="ARBA00001968"/>
    </source>
</evidence>
<organism evidence="12 13">
    <name type="scientific">Vibrio inusitatus NBRC 102082</name>
    <dbReference type="NCBI Taxonomy" id="1219070"/>
    <lineage>
        <taxon>Bacteria</taxon>
        <taxon>Pseudomonadati</taxon>
        <taxon>Pseudomonadota</taxon>
        <taxon>Gammaproteobacteria</taxon>
        <taxon>Vibrionales</taxon>
        <taxon>Vibrionaceae</taxon>
        <taxon>Vibrio</taxon>
    </lineage>
</organism>
<comment type="cofactor">
    <cofactor evidence="1">
        <name>a divalent metal cation</name>
        <dbReference type="ChEBI" id="CHEBI:60240"/>
    </cofactor>
</comment>
<dbReference type="Pfam" id="PF20696">
    <property type="entry name" value="UbiD_C"/>
    <property type="match status" value="1"/>
</dbReference>
<dbReference type="Proteomes" id="UP000318717">
    <property type="component" value="Unassembled WGS sequence"/>
</dbReference>
<dbReference type="SUPFAM" id="SSF50475">
    <property type="entry name" value="FMN-binding split barrel"/>
    <property type="match status" value="1"/>
</dbReference>
<evidence type="ECO:0000313" key="13">
    <source>
        <dbReference type="Proteomes" id="UP000318717"/>
    </source>
</evidence>
<comment type="similarity">
    <text evidence="5">Belongs to the UbiD family.</text>
</comment>
<comment type="pathway">
    <text evidence="4">Cofactor biosynthesis; ubiquinone biosynthesis.</text>
</comment>
<sequence>MKINRDNIPKSYREYVEALIESKQMIEINDEVDWNLEMGAICRYGSEKKYPATIFNNVKGSPKGFRAAELGMGKSQDNNKEWSRLAIALGLPETAQLMEIYHAYSEAIESGEVHEPTVVANDTAPCKENIWLGDDIDLFKLPSPLCHDGDGGRYIQTAGVNIVQTPDGRWTNWSLNRAMIVNETTMTGLWSPAQHNGMIHKMWSEAGKNTPWALVLGASPTALAQSCARAPDWVDEYDNASRLLDASIEMVKCETNDLLVPADSEIIIEGYISKDEFELEGPFGEVAGYMNEERMLQPKQVVTAITFRNNPILPMCIPGAAIDSSVVLGSFFNALDTVQIFKESSLPVIDVFKPLETHSHWLVVRVYNDWHKRTGYSVEQLMDKIAHTYWDQHLGTCGKLIVVGEDIDPSSIEDVVWAFATRSHPMLGAFHYPDIKNIGTSIAIYNTQEEKLVSKQGGLVIYSCLELQEKVALDCKHIIKFDIHYPEPLRNKTRKSWEKWIK</sequence>
<dbReference type="UniPathway" id="UPA00232"/>
<evidence type="ECO:0000256" key="2">
    <source>
        <dbReference type="ARBA" id="ARBA00002811"/>
    </source>
</evidence>
<evidence type="ECO:0000256" key="6">
    <source>
        <dbReference type="ARBA" id="ARBA00011643"/>
    </source>
</evidence>
<dbReference type="RefSeq" id="WP_141345912.1">
    <property type="nucleotide sequence ID" value="NZ_BJLF01000010.1"/>
</dbReference>
<comment type="caution">
    <text evidence="12">The sequence shown here is derived from an EMBL/GenBank/DDBJ whole genome shotgun (WGS) entry which is preliminary data.</text>
</comment>
<dbReference type="InterPro" id="IPR048304">
    <property type="entry name" value="UbiD_Rift_dom"/>
</dbReference>
<dbReference type="PANTHER" id="PTHR30108:SF17">
    <property type="entry name" value="FERULIC ACID DECARBOXYLASE 1"/>
    <property type="match status" value="1"/>
</dbReference>
<keyword evidence="13" id="KW-1185">Reference proteome</keyword>
<comment type="function">
    <text evidence="2">Catalyzes the decarboxylation of 3-octaprenyl-4-hydroxy benzoate to 2-octaprenylphenol.</text>
</comment>
<accession>A0A4Y3HWD9</accession>
<feature type="domain" description="3-octaprenyl-4-hydroxybenzoate carboxy-lyase-like N-terminal" evidence="10">
    <location>
        <begin position="17"/>
        <end position="101"/>
    </location>
</feature>
<feature type="domain" description="3-octaprenyl-4-hydroxybenzoate carboxy-lyase-like C-terminal" evidence="11">
    <location>
        <begin position="327"/>
        <end position="436"/>
    </location>
</feature>
<dbReference type="GO" id="GO:0016831">
    <property type="term" value="F:carboxy-lyase activity"/>
    <property type="evidence" value="ECO:0007669"/>
    <property type="project" value="InterPro"/>
</dbReference>
<evidence type="ECO:0000256" key="4">
    <source>
        <dbReference type="ARBA" id="ARBA00004749"/>
    </source>
</evidence>
<dbReference type="SUPFAM" id="SSF143968">
    <property type="entry name" value="UbiD C-terminal domain-like"/>
    <property type="match status" value="1"/>
</dbReference>
<dbReference type="EMBL" id="BJLF01000010">
    <property type="protein sequence ID" value="GEA51503.1"/>
    <property type="molecule type" value="Genomic_DNA"/>
</dbReference>
<evidence type="ECO:0000256" key="5">
    <source>
        <dbReference type="ARBA" id="ARBA00010021"/>
    </source>
</evidence>
<feature type="domain" description="3-octaprenyl-4-hydroxybenzoate carboxy-lyase-like Rift-related" evidence="9">
    <location>
        <begin position="119"/>
        <end position="319"/>
    </location>
</feature>
<evidence type="ECO:0000256" key="7">
    <source>
        <dbReference type="ARBA" id="ARBA00018597"/>
    </source>
</evidence>
<evidence type="ECO:0000313" key="12">
    <source>
        <dbReference type="EMBL" id="GEA51503.1"/>
    </source>
</evidence>
<evidence type="ECO:0000256" key="3">
    <source>
        <dbReference type="ARBA" id="ARBA00004202"/>
    </source>
</evidence>
<comment type="subunit">
    <text evidence="6">Homohexamer.</text>
</comment>
<evidence type="ECO:0000259" key="9">
    <source>
        <dbReference type="Pfam" id="PF01977"/>
    </source>
</evidence>
<evidence type="ECO:0000259" key="10">
    <source>
        <dbReference type="Pfam" id="PF20695"/>
    </source>
</evidence>
<dbReference type="InterPro" id="IPR002830">
    <property type="entry name" value="UbiD"/>
</dbReference>
<dbReference type="PANTHER" id="PTHR30108">
    <property type="entry name" value="3-OCTAPRENYL-4-HYDROXYBENZOATE CARBOXY-LYASE-RELATED"/>
    <property type="match status" value="1"/>
</dbReference>
<protein>
    <recommendedName>
        <fullName evidence="7">3-octaprenyl-4-hydroxybenzoate carboxy-lyase</fullName>
    </recommendedName>
    <alternativeName>
        <fullName evidence="8">Polyprenyl p-hydroxybenzoate decarboxylase</fullName>
    </alternativeName>
</protein>
<gene>
    <name evidence="12" type="primary">hudA</name>
    <name evidence="12" type="ORF">VIN01S_23070</name>
</gene>
<dbReference type="GO" id="GO:0005737">
    <property type="term" value="C:cytoplasm"/>
    <property type="evidence" value="ECO:0007669"/>
    <property type="project" value="TreeGrafter"/>
</dbReference>
<dbReference type="GO" id="GO:0046281">
    <property type="term" value="P:cinnamic acid catabolic process"/>
    <property type="evidence" value="ECO:0007669"/>
    <property type="project" value="TreeGrafter"/>
</dbReference>
<dbReference type="GO" id="GO:0006744">
    <property type="term" value="P:ubiquinone biosynthetic process"/>
    <property type="evidence" value="ECO:0007669"/>
    <property type="project" value="UniProtKB-UniPathway"/>
</dbReference>
<name>A0A4Y3HWD9_9VIBR</name>
<evidence type="ECO:0000256" key="8">
    <source>
        <dbReference type="ARBA" id="ARBA00030393"/>
    </source>
</evidence>
<dbReference type="OrthoDB" id="9809841at2"/>